<dbReference type="Proteomes" id="UP000694864">
    <property type="component" value="Chromosome 8"/>
</dbReference>
<dbReference type="InterPro" id="IPR013083">
    <property type="entry name" value="Znf_RING/FYVE/PHD"/>
</dbReference>
<evidence type="ECO:0000256" key="2">
    <source>
        <dbReference type="ARBA" id="ARBA00022737"/>
    </source>
</evidence>
<evidence type="ECO:0000313" key="6">
    <source>
        <dbReference type="Proteomes" id="UP000694864"/>
    </source>
</evidence>
<keyword evidence="3" id="KW-0863">Zinc-finger</keyword>
<accession>A0ABM1QBT3</accession>
<proteinExistence type="predicted"/>
<reference evidence="6" key="1">
    <citation type="journal article" date="2014" name="Nat. Commun.">
        <title>The emerging biofuel crop Camelina sativa retains a highly undifferentiated hexaploid genome structure.</title>
        <authorList>
            <person name="Kagale S."/>
            <person name="Koh C."/>
            <person name="Nixon J."/>
            <person name="Bollina V."/>
            <person name="Clarke W.E."/>
            <person name="Tuteja R."/>
            <person name="Spillane C."/>
            <person name="Robinson S.J."/>
            <person name="Links M.G."/>
            <person name="Clarke C."/>
            <person name="Higgins E.E."/>
            <person name="Huebert T."/>
            <person name="Sharpe A.G."/>
            <person name="Parkin I.A."/>
        </authorList>
    </citation>
    <scope>NUCLEOTIDE SEQUENCE [LARGE SCALE GENOMIC DNA]</scope>
    <source>
        <strain evidence="6">cv. DH55</strain>
    </source>
</reference>
<protein>
    <submittedName>
        <fullName evidence="7">Uncharacterized protein LOC104709257</fullName>
    </submittedName>
</protein>
<keyword evidence="6" id="KW-1185">Reference proteome</keyword>
<keyword evidence="1" id="KW-0479">Metal-binding</keyword>
<dbReference type="Gene3D" id="3.30.40.10">
    <property type="entry name" value="Zinc/RING finger domain, C3HC4 (zinc finger)"/>
    <property type="match status" value="1"/>
</dbReference>
<sequence length="637" mass="74004">MDLFCFIALVHAKPILHDLLKDKLTDGGFHEVEKNGKLFLVYHHPKYCPISQIHTPTSSAELSLQPLFLCPTKRQQKDVSYANDSIYLLSSSPEYVIPTTTDSSDHHVLPLFWCNNKEFDTNGGCDICNGSNFGTDYYFCNYCDKKFHRECIQSPLKINHPYHPQHPLQLSTRYYMTFDNIECLCCRILANGLMYHCTICHISMHPTCAMKPITFVVDPQKNHIHPLMFFPRQTCLTCNLCGWLRQVCPTNICVRCNFVSHADCMNLPHIIKISRHHHRISFTLSFPSRSERFCGVCRQSINGDYGAYTCDKCSDYVVHPICATWKNVWDGKELEGVPEEDDITQDVGPFEMISEGVILYFLHDHHLRLEVNILYDEKKFCQACVLPIYEDDLYSCMECEFILHETCAKAPRRIQHALHLHPLKMKQFHNRDFPECDACGRTYNGFGYGCNYKGGNCFNLDVRCASISEPFDYKGHEHRPLFISLNQGVERMCDVCKRRCLKQLNCMKCNFIVCFRCVTLPYKAKYQHYDTHSLTLLWGDEVSEKYWCEVCERNLQDTGAKVFYGCNECYTCFHVECVIGADPYLKPYNYVGGGSENDVQTLPKRKISRPLCVYCKNRCQGKIFKMDHHNMFYRIYL</sequence>
<dbReference type="InterPro" id="IPR004146">
    <property type="entry name" value="DC1"/>
</dbReference>
<evidence type="ECO:0000256" key="1">
    <source>
        <dbReference type="ARBA" id="ARBA00022723"/>
    </source>
</evidence>
<dbReference type="GeneID" id="104709257"/>
<dbReference type="InterPro" id="IPR054483">
    <property type="entry name" value="DC1-like_CT"/>
</dbReference>
<evidence type="ECO:0000256" key="3">
    <source>
        <dbReference type="ARBA" id="ARBA00022771"/>
    </source>
</evidence>
<feature type="domain" description="Zinc finger PHD-type" evidence="5">
    <location>
        <begin position="124"/>
        <end position="187"/>
    </location>
</feature>
<dbReference type="Pfam" id="PF03107">
    <property type="entry name" value="C1_2"/>
    <property type="match status" value="5"/>
</dbReference>
<organism evidence="6 7">
    <name type="scientific">Camelina sativa</name>
    <name type="common">False flax</name>
    <name type="synonym">Myagrum sativum</name>
    <dbReference type="NCBI Taxonomy" id="90675"/>
    <lineage>
        <taxon>Eukaryota</taxon>
        <taxon>Viridiplantae</taxon>
        <taxon>Streptophyta</taxon>
        <taxon>Embryophyta</taxon>
        <taxon>Tracheophyta</taxon>
        <taxon>Spermatophyta</taxon>
        <taxon>Magnoliopsida</taxon>
        <taxon>eudicotyledons</taxon>
        <taxon>Gunneridae</taxon>
        <taxon>Pentapetalae</taxon>
        <taxon>rosids</taxon>
        <taxon>malvids</taxon>
        <taxon>Brassicales</taxon>
        <taxon>Brassicaceae</taxon>
        <taxon>Camelineae</taxon>
        <taxon>Camelina</taxon>
    </lineage>
</organism>
<dbReference type="Pfam" id="PF22926">
    <property type="entry name" value="C1-like_CT"/>
    <property type="match status" value="1"/>
</dbReference>
<evidence type="ECO:0000256" key="4">
    <source>
        <dbReference type="ARBA" id="ARBA00022833"/>
    </source>
</evidence>
<name>A0ABM1QBT3_CAMSA</name>
<dbReference type="InterPro" id="IPR046349">
    <property type="entry name" value="C1-like_sf"/>
</dbReference>
<dbReference type="InterPro" id="IPR053192">
    <property type="entry name" value="Vacuole_Formation_Reg"/>
</dbReference>
<dbReference type="SMART" id="SM00249">
    <property type="entry name" value="PHD"/>
    <property type="match status" value="2"/>
</dbReference>
<gene>
    <name evidence="7" type="primary">LOC104709257</name>
</gene>
<dbReference type="PANTHER" id="PTHR32410">
    <property type="entry name" value="CYSTEINE/HISTIDINE-RICH C1 DOMAIN FAMILY PROTEIN"/>
    <property type="match status" value="1"/>
</dbReference>
<keyword evidence="2" id="KW-0677">Repeat</keyword>
<reference evidence="7" key="2">
    <citation type="submission" date="2025-08" db="UniProtKB">
        <authorList>
            <consortium name="RefSeq"/>
        </authorList>
    </citation>
    <scope>IDENTIFICATION</scope>
    <source>
        <tissue evidence="7">Leaf</tissue>
    </source>
</reference>
<dbReference type="SUPFAM" id="SSF57889">
    <property type="entry name" value="Cysteine-rich domain"/>
    <property type="match status" value="4"/>
</dbReference>
<dbReference type="InterPro" id="IPR001965">
    <property type="entry name" value="Znf_PHD"/>
</dbReference>
<evidence type="ECO:0000259" key="5">
    <source>
        <dbReference type="SMART" id="SM00249"/>
    </source>
</evidence>
<dbReference type="RefSeq" id="XP_019084221.1">
    <property type="nucleotide sequence ID" value="XM_019228676.1"/>
</dbReference>
<evidence type="ECO:0000313" key="7">
    <source>
        <dbReference type="RefSeq" id="XP_019084221.1"/>
    </source>
</evidence>
<keyword evidence="4" id="KW-0862">Zinc</keyword>
<dbReference type="PANTHER" id="PTHR32410:SF181">
    <property type="entry name" value="CYSTEINE_HISTIDINE-RICH C1 DOMAIN FAMILY PROTEIN"/>
    <property type="match status" value="1"/>
</dbReference>
<feature type="domain" description="Zinc finger PHD-type" evidence="5">
    <location>
        <begin position="547"/>
        <end position="616"/>
    </location>
</feature>